<proteinExistence type="predicted"/>
<dbReference type="AlphaFoldDB" id="A0A195BD19"/>
<gene>
    <name evidence="2" type="ORF">ALC53_06956</name>
</gene>
<dbReference type="Proteomes" id="UP000078540">
    <property type="component" value="Unassembled WGS sequence"/>
</dbReference>
<evidence type="ECO:0000313" key="3">
    <source>
        <dbReference type="Proteomes" id="UP000078540"/>
    </source>
</evidence>
<accession>A0A195BD19</accession>
<protein>
    <submittedName>
        <fullName evidence="2">Uncharacterized protein</fullName>
    </submittedName>
</protein>
<feature type="compositionally biased region" description="Basic residues" evidence="1">
    <location>
        <begin position="121"/>
        <end position="130"/>
    </location>
</feature>
<dbReference type="EMBL" id="KQ976511">
    <property type="protein sequence ID" value="KYM82466.1"/>
    <property type="molecule type" value="Genomic_DNA"/>
</dbReference>
<name>A0A195BD19_9HYME</name>
<keyword evidence="3" id="KW-1185">Reference proteome</keyword>
<evidence type="ECO:0000313" key="2">
    <source>
        <dbReference type="EMBL" id="KYM82466.1"/>
    </source>
</evidence>
<feature type="non-terminal residue" evidence="2">
    <location>
        <position position="1"/>
    </location>
</feature>
<reference evidence="2 3" key="1">
    <citation type="submission" date="2015-09" db="EMBL/GenBank/DDBJ databases">
        <title>Atta colombica WGS genome.</title>
        <authorList>
            <person name="Nygaard S."/>
            <person name="Hu H."/>
            <person name="Boomsma J."/>
            <person name="Zhang G."/>
        </authorList>
    </citation>
    <scope>NUCLEOTIDE SEQUENCE [LARGE SCALE GENOMIC DNA]</scope>
    <source>
        <strain evidence="2">Treedump-2</strain>
        <tissue evidence="2">Whole body</tissue>
    </source>
</reference>
<feature type="compositionally biased region" description="Basic residues" evidence="1">
    <location>
        <begin position="198"/>
        <end position="208"/>
    </location>
</feature>
<organism evidence="2 3">
    <name type="scientific">Atta colombica</name>
    <dbReference type="NCBI Taxonomy" id="520822"/>
    <lineage>
        <taxon>Eukaryota</taxon>
        <taxon>Metazoa</taxon>
        <taxon>Ecdysozoa</taxon>
        <taxon>Arthropoda</taxon>
        <taxon>Hexapoda</taxon>
        <taxon>Insecta</taxon>
        <taxon>Pterygota</taxon>
        <taxon>Neoptera</taxon>
        <taxon>Endopterygota</taxon>
        <taxon>Hymenoptera</taxon>
        <taxon>Apocrita</taxon>
        <taxon>Aculeata</taxon>
        <taxon>Formicoidea</taxon>
        <taxon>Formicidae</taxon>
        <taxon>Myrmicinae</taxon>
        <taxon>Atta</taxon>
    </lineage>
</organism>
<feature type="region of interest" description="Disordered" evidence="1">
    <location>
        <begin position="59"/>
        <end position="208"/>
    </location>
</feature>
<sequence>WIFPECQSVDIRDLICITFDLVNAQACARKDTTFYSRSAVIIQPTIDLFRKSGEISRIRHARAHDNRSPAGSGSREKDAAQLVEAGQGRAGGLSSLESRDLSSGLGRTRAIIENAHSHATEKRRRRRSKRSGAERALLRRQTGRSRRRPAMPAVKHAIRQKVCGENERREGKERKSERKETTTQRSRERATGSEERKRKSGKRKERIS</sequence>
<feature type="compositionally biased region" description="Basic and acidic residues" evidence="1">
    <location>
        <begin position="162"/>
        <end position="197"/>
    </location>
</feature>
<evidence type="ECO:0000256" key="1">
    <source>
        <dbReference type="SAM" id="MobiDB-lite"/>
    </source>
</evidence>